<gene>
    <name evidence="2" type="ORF">ABXS05_25920</name>
    <name evidence="3" type="ORF">ACETRX_32165</name>
</gene>
<proteinExistence type="predicted"/>
<protein>
    <submittedName>
        <fullName evidence="2">Uncharacterized protein</fullName>
    </submittedName>
</protein>
<evidence type="ECO:0000313" key="3">
    <source>
        <dbReference type="EMBL" id="MFC2254316.1"/>
    </source>
</evidence>
<comment type="caution">
    <text evidence="2">The sequence shown here is derived from an EMBL/GenBank/DDBJ whole genome shotgun (WGS) entry which is preliminary data.</text>
</comment>
<sequence>MPEKKTRTKEPPGRPNDNGRNEEAEKLKHGETPKDQTGAPKGRNRSNAGETTS</sequence>
<feature type="region of interest" description="Disordered" evidence="1">
    <location>
        <begin position="1"/>
        <end position="53"/>
    </location>
</feature>
<dbReference type="EMBL" id="JBHGPK010000031">
    <property type="protein sequence ID" value="MFC2254316.1"/>
    <property type="molecule type" value="Genomic_DNA"/>
</dbReference>
<dbReference type="Proteomes" id="UP001555786">
    <property type="component" value="Unassembled WGS sequence"/>
</dbReference>
<evidence type="ECO:0000313" key="5">
    <source>
        <dbReference type="Proteomes" id="UP001595190"/>
    </source>
</evidence>
<dbReference type="Proteomes" id="UP001595190">
    <property type="component" value="Unassembled WGS sequence"/>
</dbReference>
<evidence type="ECO:0000313" key="4">
    <source>
        <dbReference type="Proteomes" id="UP001555786"/>
    </source>
</evidence>
<name>A0ABV3PU88_9HYPH</name>
<feature type="compositionally biased region" description="Basic and acidic residues" evidence="1">
    <location>
        <begin position="1"/>
        <end position="34"/>
    </location>
</feature>
<reference evidence="3 5" key="2">
    <citation type="submission" date="2024-09" db="EMBL/GenBank/DDBJ databases">
        <title>Description of Labrys sedimenti sp. nov., isolated from a diclofenac-degrading enrichment culture, and genome-based reclassification of Labrys portucalensis as a later heterotypic synonym of Labrys neptuniae.</title>
        <authorList>
            <person name="Tancsics A."/>
            <person name="Csepanyi A."/>
        </authorList>
    </citation>
    <scope>NUCLEOTIDE SEQUENCE [LARGE SCALE GENOMIC DNA]</scope>
    <source>
        <strain evidence="3 5">LMG 23412</strain>
    </source>
</reference>
<keyword evidence="4" id="KW-1185">Reference proteome</keyword>
<dbReference type="RefSeq" id="WP_394315024.1">
    <property type="nucleotide sequence ID" value="NZ_JBHGPK010000031.1"/>
</dbReference>
<reference evidence="2 4" key="1">
    <citation type="submission" date="2024-07" db="EMBL/GenBank/DDBJ databases">
        <title>Description of Labrys sedimenti sp. nov., isolated from a diclofenac-degrading enrichment culture.</title>
        <authorList>
            <person name="Tancsics A."/>
            <person name="Csepanyi A."/>
        </authorList>
    </citation>
    <scope>NUCLEOTIDE SEQUENCE [LARGE SCALE GENOMIC DNA]</scope>
    <source>
        <strain evidence="2 4">LMG 23578</strain>
    </source>
</reference>
<evidence type="ECO:0000313" key="2">
    <source>
        <dbReference type="EMBL" id="MEW9309013.1"/>
    </source>
</evidence>
<accession>A0ABV3PU88</accession>
<dbReference type="EMBL" id="JBFNQD010000011">
    <property type="protein sequence ID" value="MEW9309013.1"/>
    <property type="molecule type" value="Genomic_DNA"/>
</dbReference>
<evidence type="ECO:0000256" key="1">
    <source>
        <dbReference type="SAM" id="MobiDB-lite"/>
    </source>
</evidence>
<organism evidence="2 4">
    <name type="scientific">Labrys neptuniae</name>
    <dbReference type="NCBI Taxonomy" id="376174"/>
    <lineage>
        <taxon>Bacteria</taxon>
        <taxon>Pseudomonadati</taxon>
        <taxon>Pseudomonadota</taxon>
        <taxon>Alphaproteobacteria</taxon>
        <taxon>Hyphomicrobiales</taxon>
        <taxon>Xanthobacteraceae</taxon>
        <taxon>Labrys</taxon>
    </lineage>
</organism>